<dbReference type="OrthoDB" id="9806824at2"/>
<feature type="transmembrane region" description="Helical" evidence="7">
    <location>
        <begin position="533"/>
        <end position="553"/>
    </location>
</feature>
<keyword evidence="10" id="KW-1185">Reference proteome</keyword>
<dbReference type="AlphaFoldDB" id="A0A2G5KCY9"/>
<dbReference type="InterPro" id="IPR029044">
    <property type="entry name" value="Nucleotide-diphossugar_trans"/>
</dbReference>
<dbReference type="EMBL" id="MDGM01000003">
    <property type="protein sequence ID" value="PIB26494.1"/>
    <property type="molecule type" value="Genomic_DNA"/>
</dbReference>
<feature type="transmembrane region" description="Helical" evidence="7">
    <location>
        <begin position="29"/>
        <end position="47"/>
    </location>
</feature>
<dbReference type="Gene3D" id="3.90.550.10">
    <property type="entry name" value="Spore Coat Polysaccharide Biosynthesis Protein SpsA, Chain A"/>
    <property type="match status" value="1"/>
</dbReference>
<evidence type="ECO:0000256" key="7">
    <source>
        <dbReference type="SAM" id="Phobius"/>
    </source>
</evidence>
<dbReference type="Proteomes" id="UP000231516">
    <property type="component" value="Unassembled WGS sequence"/>
</dbReference>
<dbReference type="GO" id="GO:0016758">
    <property type="term" value="F:hexosyltransferase activity"/>
    <property type="evidence" value="ECO:0007669"/>
    <property type="project" value="TreeGrafter"/>
</dbReference>
<dbReference type="InterPro" id="IPR001173">
    <property type="entry name" value="Glyco_trans_2-like"/>
</dbReference>
<gene>
    <name evidence="9" type="ORF">BFP76_11315</name>
</gene>
<reference evidence="9 10" key="1">
    <citation type="submission" date="2016-08" db="EMBL/GenBank/DDBJ databases">
        <title>Draft genome of Amylibacter sp. strain 4G11.</title>
        <authorList>
            <person name="Wong S.-K."/>
            <person name="Hamasaki K."/>
            <person name="Yoshizawa S."/>
        </authorList>
    </citation>
    <scope>NUCLEOTIDE SEQUENCE [LARGE SCALE GENOMIC DNA]</scope>
    <source>
        <strain evidence="9 10">4G11</strain>
    </source>
</reference>
<dbReference type="GO" id="GO:0005886">
    <property type="term" value="C:plasma membrane"/>
    <property type="evidence" value="ECO:0007669"/>
    <property type="project" value="TreeGrafter"/>
</dbReference>
<feature type="transmembrane region" description="Helical" evidence="7">
    <location>
        <begin position="466"/>
        <end position="488"/>
    </location>
</feature>
<keyword evidence="4 7" id="KW-0812">Transmembrane</keyword>
<organism evidence="9 10">
    <name type="scientific">Paramylibacter kogurei</name>
    <dbReference type="NCBI Taxonomy" id="1889778"/>
    <lineage>
        <taxon>Bacteria</taxon>
        <taxon>Pseudomonadati</taxon>
        <taxon>Pseudomonadota</taxon>
        <taxon>Alphaproteobacteria</taxon>
        <taxon>Rhodobacterales</taxon>
        <taxon>Paracoccaceae</taxon>
        <taxon>Paramylibacter</taxon>
    </lineage>
</organism>
<evidence type="ECO:0000256" key="6">
    <source>
        <dbReference type="ARBA" id="ARBA00023136"/>
    </source>
</evidence>
<dbReference type="PANTHER" id="PTHR43867:SF2">
    <property type="entry name" value="CELLULOSE SYNTHASE CATALYTIC SUBUNIT A [UDP-FORMING]"/>
    <property type="match status" value="1"/>
</dbReference>
<evidence type="ECO:0000256" key="3">
    <source>
        <dbReference type="ARBA" id="ARBA00022679"/>
    </source>
</evidence>
<dbReference type="PANTHER" id="PTHR43867">
    <property type="entry name" value="CELLULOSE SYNTHASE CATALYTIC SUBUNIT A [UDP-FORMING]"/>
    <property type="match status" value="1"/>
</dbReference>
<feature type="domain" description="Glycosyltransferase 2-like" evidence="8">
    <location>
        <begin position="114"/>
        <end position="241"/>
    </location>
</feature>
<evidence type="ECO:0000256" key="2">
    <source>
        <dbReference type="ARBA" id="ARBA00022676"/>
    </source>
</evidence>
<dbReference type="InterPro" id="IPR050321">
    <property type="entry name" value="Glycosyltr_2/OpgH_subfam"/>
</dbReference>
<proteinExistence type="predicted"/>
<dbReference type="CDD" id="cd06421">
    <property type="entry name" value="CESA_CelA_like"/>
    <property type="match status" value="1"/>
</dbReference>
<feature type="transmembrane region" description="Helical" evidence="7">
    <location>
        <begin position="573"/>
        <end position="591"/>
    </location>
</feature>
<evidence type="ECO:0000313" key="9">
    <source>
        <dbReference type="EMBL" id="PIB26494.1"/>
    </source>
</evidence>
<name>A0A2G5KCY9_9RHOB</name>
<accession>A0A2G5KCY9</accession>
<keyword evidence="6 7" id="KW-0472">Membrane</keyword>
<dbReference type="SUPFAM" id="SSF53448">
    <property type="entry name" value="Nucleotide-diphospho-sugar transferases"/>
    <property type="match status" value="1"/>
</dbReference>
<keyword evidence="5 7" id="KW-1133">Transmembrane helix</keyword>
<feature type="transmembrane region" description="Helical" evidence="7">
    <location>
        <begin position="432"/>
        <end position="454"/>
    </location>
</feature>
<comment type="subcellular location">
    <subcellularLocation>
        <location evidence="1">Membrane</location>
        <topology evidence="1">Multi-pass membrane protein</topology>
    </subcellularLocation>
</comment>
<evidence type="ECO:0000259" key="8">
    <source>
        <dbReference type="Pfam" id="PF00535"/>
    </source>
</evidence>
<keyword evidence="3" id="KW-0808">Transferase</keyword>
<dbReference type="Pfam" id="PF00535">
    <property type="entry name" value="Glycos_transf_2"/>
    <property type="match status" value="1"/>
</dbReference>
<keyword evidence="2" id="KW-0328">Glycosyltransferase</keyword>
<comment type="caution">
    <text evidence="9">The sequence shown here is derived from an EMBL/GenBank/DDBJ whole genome shotgun (WGS) entry which is preliminary data.</text>
</comment>
<evidence type="ECO:0000256" key="4">
    <source>
        <dbReference type="ARBA" id="ARBA00022692"/>
    </source>
</evidence>
<evidence type="ECO:0000256" key="1">
    <source>
        <dbReference type="ARBA" id="ARBA00004141"/>
    </source>
</evidence>
<evidence type="ECO:0000256" key="5">
    <source>
        <dbReference type="ARBA" id="ARBA00022989"/>
    </source>
</evidence>
<feature type="transmembrane region" description="Helical" evidence="7">
    <location>
        <begin position="59"/>
        <end position="80"/>
    </location>
</feature>
<protein>
    <submittedName>
        <fullName evidence="9">Cellulose synthase</fullName>
    </submittedName>
</protein>
<sequence>MNRNKEFYFSQYENRKPDPPVPHNVWIEFLWQITAVAAVTLGGWYLFWRWTESLNYDALWFAIPVVCAESCAFLGMVLFFNNLWSMRDVAPQSAPITLSEVIVDGGDQPISVDIFIPTYTEDPELTRYSIQDAKKITYPYAIDINIYVLDDGNRARMRKIAAQENVHYITRESNIGYKAGNLRNALEHSSGDFVVILDSDTRPFPTILENTLGYFKDKDVAWVQTPQWFYDVPEGITLDIYLEQRIGLIGKSVGRFVQIFLGPVSIGKDPFVSDPKLFYDVILRRRNRANASFCCGAGSIHRRDAVMEAALKAYATQIQQTVTAYSCNETDHSISNTLKREFSVSTEITPYKFHVSEDIYTSIILQSDTERNWKSVLHPHVESKMLSPLDMHSWAMQRYKYAGGTLDILRNDNPLFRSGMTFQQKLMYAMTFWSYLAPLWNCIFIAAPLMALFTGISPISSYSKEFFLHLIPFLVMHECASAFGTWGIDNRKGRTLNLAFFSFNLRAIWAVLCGREIQFHVTPKQRRSGNFLYLVWPQICVVVLTIIAMFWAITLQVISPDPRQTAALVVNGFWAATNAYAMTVLIGAALWKPSNDSLIRIDVKNRRWFRRA</sequence>
<evidence type="ECO:0000313" key="10">
    <source>
        <dbReference type="Proteomes" id="UP000231516"/>
    </source>
</evidence>